<keyword evidence="4 6" id="KW-0862">Zinc</keyword>
<evidence type="ECO:0000256" key="3">
    <source>
        <dbReference type="ARBA" id="ARBA00022801"/>
    </source>
</evidence>
<dbReference type="PANTHER" id="PTHR22726:SF1">
    <property type="entry name" value="METALLOENDOPEPTIDASE OMA1, MITOCHONDRIAL"/>
    <property type="match status" value="1"/>
</dbReference>
<protein>
    <submittedName>
        <fullName evidence="9">M48 family metalloprotease</fullName>
    </submittedName>
</protein>
<feature type="transmembrane region" description="Helical" evidence="7">
    <location>
        <begin position="26"/>
        <end position="45"/>
    </location>
</feature>
<evidence type="ECO:0000256" key="4">
    <source>
        <dbReference type="ARBA" id="ARBA00022833"/>
    </source>
</evidence>
<name>A0A6N7EX37_9GAMM</name>
<dbReference type="GO" id="GO:0051603">
    <property type="term" value="P:proteolysis involved in protein catabolic process"/>
    <property type="evidence" value="ECO:0007669"/>
    <property type="project" value="TreeGrafter"/>
</dbReference>
<keyword evidence="3 6" id="KW-0378">Hydrolase</keyword>
<comment type="similarity">
    <text evidence="6">Belongs to the peptidase M48 family.</text>
</comment>
<comment type="cofactor">
    <cofactor evidence="6">
        <name>Zn(2+)</name>
        <dbReference type="ChEBI" id="CHEBI:29105"/>
    </cofactor>
    <text evidence="6">Binds 1 zinc ion per subunit.</text>
</comment>
<comment type="caution">
    <text evidence="9">The sequence shown here is derived from an EMBL/GenBank/DDBJ whole genome shotgun (WGS) entry which is preliminary data.</text>
</comment>
<dbReference type="InterPro" id="IPR051156">
    <property type="entry name" value="Mito/Outer_Membr_Metalloprot"/>
</dbReference>
<dbReference type="GO" id="GO:0016020">
    <property type="term" value="C:membrane"/>
    <property type="evidence" value="ECO:0007669"/>
    <property type="project" value="TreeGrafter"/>
</dbReference>
<proteinExistence type="inferred from homology"/>
<dbReference type="InterPro" id="IPR001915">
    <property type="entry name" value="Peptidase_M48"/>
</dbReference>
<keyword evidence="1 6" id="KW-0645">Protease</keyword>
<organism evidence="9 10">
    <name type="scientific">Ostreibacterium oceani</name>
    <dbReference type="NCBI Taxonomy" id="2654998"/>
    <lineage>
        <taxon>Bacteria</taxon>
        <taxon>Pseudomonadati</taxon>
        <taxon>Pseudomonadota</taxon>
        <taxon>Gammaproteobacteria</taxon>
        <taxon>Cardiobacteriales</taxon>
        <taxon>Ostreibacteriaceae</taxon>
        <taxon>Ostreibacterium</taxon>
    </lineage>
</organism>
<dbReference type="GO" id="GO:0004222">
    <property type="term" value="F:metalloendopeptidase activity"/>
    <property type="evidence" value="ECO:0007669"/>
    <property type="project" value="InterPro"/>
</dbReference>
<evidence type="ECO:0000259" key="8">
    <source>
        <dbReference type="Pfam" id="PF01435"/>
    </source>
</evidence>
<evidence type="ECO:0000256" key="2">
    <source>
        <dbReference type="ARBA" id="ARBA00022723"/>
    </source>
</evidence>
<dbReference type="Pfam" id="PF01435">
    <property type="entry name" value="Peptidase_M48"/>
    <property type="match status" value="1"/>
</dbReference>
<dbReference type="Gene3D" id="3.30.2010.10">
    <property type="entry name" value="Metalloproteases ('zincins'), catalytic domain"/>
    <property type="match status" value="1"/>
</dbReference>
<gene>
    <name evidence="9" type="ORF">GCU85_05055</name>
</gene>
<dbReference type="Proteomes" id="UP000471298">
    <property type="component" value="Unassembled WGS sequence"/>
</dbReference>
<sequence>MHYEDPILTKNVNVSKTHPLVTAAKLLSALVILLAIAIGLIWLFANQLVQYVPFAVEKRLTHTATQTALTPFVTTDYPNKTKSLQGIADKIRQSALRQNPDHPLRDFSFTLHYSTSPDINAFATLGGHIVINQGLIDVMDSENMLAMVIAHEMAHIMHRDVLRALSRSVLTGMIWAAVFDTNARGIDSASINLLQLNYSRDDEKSADKAGIALLNHTYGNAYGGVELFELFSVVQPSKSAWVEISSSHPLPVNRINALRQQIQAQALTTDKNSRTALPAVLKNNN</sequence>
<dbReference type="FunCoup" id="A0A6N7EX37">
    <property type="interactions" value="76"/>
</dbReference>
<evidence type="ECO:0000256" key="5">
    <source>
        <dbReference type="ARBA" id="ARBA00023049"/>
    </source>
</evidence>
<dbReference type="GO" id="GO:0046872">
    <property type="term" value="F:metal ion binding"/>
    <property type="evidence" value="ECO:0007669"/>
    <property type="project" value="UniProtKB-KW"/>
</dbReference>
<dbReference type="CDD" id="cd07324">
    <property type="entry name" value="M48C_Oma1-like"/>
    <property type="match status" value="1"/>
</dbReference>
<dbReference type="PANTHER" id="PTHR22726">
    <property type="entry name" value="METALLOENDOPEPTIDASE OMA1"/>
    <property type="match status" value="1"/>
</dbReference>
<keyword evidence="7" id="KW-0472">Membrane</keyword>
<keyword evidence="7" id="KW-0812">Transmembrane</keyword>
<evidence type="ECO:0000313" key="10">
    <source>
        <dbReference type="Proteomes" id="UP000471298"/>
    </source>
</evidence>
<keyword evidence="7" id="KW-1133">Transmembrane helix</keyword>
<evidence type="ECO:0000256" key="6">
    <source>
        <dbReference type="RuleBase" id="RU003983"/>
    </source>
</evidence>
<evidence type="ECO:0000256" key="7">
    <source>
        <dbReference type="SAM" id="Phobius"/>
    </source>
</evidence>
<dbReference type="InParanoid" id="A0A6N7EX37"/>
<reference evidence="9 10" key="1">
    <citation type="submission" date="2019-10" db="EMBL/GenBank/DDBJ databases">
        <title>Cardiobacteriales fam. a chemoheterotrophic member of the order Cardiobacteriales, and proposal of Cardiobacteriales fam. nov.</title>
        <authorList>
            <person name="Wang C."/>
        </authorList>
    </citation>
    <scope>NUCLEOTIDE SEQUENCE [LARGE SCALE GENOMIC DNA]</scope>
    <source>
        <strain evidence="9 10">ML27</strain>
    </source>
</reference>
<evidence type="ECO:0000313" key="9">
    <source>
        <dbReference type="EMBL" id="MPV86100.1"/>
    </source>
</evidence>
<accession>A0A6N7EX37</accession>
<keyword evidence="5 6" id="KW-0482">Metalloprotease</keyword>
<keyword evidence="2" id="KW-0479">Metal-binding</keyword>
<feature type="domain" description="Peptidase M48" evidence="8">
    <location>
        <begin position="98"/>
        <end position="260"/>
    </location>
</feature>
<keyword evidence="10" id="KW-1185">Reference proteome</keyword>
<dbReference type="AlphaFoldDB" id="A0A6N7EX37"/>
<dbReference type="EMBL" id="WHNW01000004">
    <property type="protein sequence ID" value="MPV86100.1"/>
    <property type="molecule type" value="Genomic_DNA"/>
</dbReference>
<evidence type="ECO:0000256" key="1">
    <source>
        <dbReference type="ARBA" id="ARBA00022670"/>
    </source>
</evidence>
<dbReference type="RefSeq" id="WP_152810017.1">
    <property type="nucleotide sequence ID" value="NZ_WHNW01000004.1"/>
</dbReference>